<dbReference type="PANTHER" id="PTHR11058">
    <property type="entry name" value="NADH-UBIQUINONE OXIDOREDUCTASE CHAIN 3"/>
    <property type="match status" value="1"/>
</dbReference>
<keyword evidence="9" id="KW-0249">Electron transport</keyword>
<keyword evidence="9" id="KW-0679">Respiratory chain</keyword>
<evidence type="ECO:0000256" key="1">
    <source>
        <dbReference type="ARBA" id="ARBA00004370"/>
    </source>
</evidence>
<name>B3TK04_9ANNE</name>
<evidence type="ECO:0000256" key="9">
    <source>
        <dbReference type="RuleBase" id="RU003640"/>
    </source>
</evidence>
<dbReference type="AlphaFoldDB" id="B3TK04"/>
<dbReference type="GO" id="GO:0030964">
    <property type="term" value="C:NADH dehydrogenase complex"/>
    <property type="evidence" value="ECO:0007669"/>
    <property type="project" value="TreeGrafter"/>
</dbReference>
<comment type="similarity">
    <text evidence="2 9">Belongs to the complex I subunit 3 family.</text>
</comment>
<gene>
    <name evidence="10" type="primary">ND3</name>
</gene>
<reference evidence="10" key="1">
    <citation type="journal article" date="2008" name="Gene">
        <title>Phylogenetic information from three mitochondrial genomes of Terebelliformia (Annelida) worms and duplication of the methionine tRNA.</title>
        <authorList>
            <person name="Zhong M."/>
            <person name="Struck T.H."/>
            <person name="Halanych K.M."/>
        </authorList>
    </citation>
    <scope>NUCLEOTIDE SEQUENCE</scope>
</reference>
<evidence type="ECO:0000313" key="10">
    <source>
        <dbReference type="EMBL" id="ABW82636.1"/>
    </source>
</evidence>
<comment type="catalytic activity">
    <reaction evidence="8 9">
        <text>a ubiquinone + NADH + 5 H(+)(in) = a ubiquinol + NAD(+) + 4 H(+)(out)</text>
        <dbReference type="Rhea" id="RHEA:29091"/>
        <dbReference type="Rhea" id="RHEA-COMP:9565"/>
        <dbReference type="Rhea" id="RHEA-COMP:9566"/>
        <dbReference type="ChEBI" id="CHEBI:15378"/>
        <dbReference type="ChEBI" id="CHEBI:16389"/>
        <dbReference type="ChEBI" id="CHEBI:17976"/>
        <dbReference type="ChEBI" id="CHEBI:57540"/>
        <dbReference type="ChEBI" id="CHEBI:57945"/>
        <dbReference type="EC" id="7.1.1.2"/>
    </reaction>
</comment>
<evidence type="ECO:0000256" key="6">
    <source>
        <dbReference type="ARBA" id="ARBA00022989"/>
    </source>
</evidence>
<feature type="transmembrane region" description="Helical" evidence="9">
    <location>
        <begin position="57"/>
        <end position="79"/>
    </location>
</feature>
<evidence type="ECO:0000256" key="2">
    <source>
        <dbReference type="ARBA" id="ARBA00008472"/>
    </source>
</evidence>
<dbReference type="Gene3D" id="1.20.58.1610">
    <property type="entry name" value="NADH:ubiquinone/plastoquinone oxidoreductase, chain 3"/>
    <property type="match status" value="1"/>
</dbReference>
<comment type="subcellular location">
    <subcellularLocation>
        <location evidence="1">Membrane</location>
    </subcellularLocation>
    <subcellularLocation>
        <location evidence="9">Mitochondrion membrane</location>
        <topology evidence="9">Multi-pass membrane protein</topology>
    </subcellularLocation>
</comment>
<proteinExistence type="inferred from homology"/>
<keyword evidence="9" id="KW-1278">Translocase</keyword>
<accession>B3TK04</accession>
<evidence type="ECO:0000256" key="7">
    <source>
        <dbReference type="ARBA" id="ARBA00023136"/>
    </source>
</evidence>
<keyword evidence="9" id="KW-0520">NAD</keyword>
<dbReference type="GO" id="GO:0031966">
    <property type="term" value="C:mitochondrial membrane"/>
    <property type="evidence" value="ECO:0007669"/>
    <property type="project" value="UniProtKB-SubCell"/>
</dbReference>
<keyword evidence="7 9" id="KW-0472">Membrane</keyword>
<feature type="transmembrane region" description="Helical" evidence="9">
    <location>
        <begin position="85"/>
        <end position="105"/>
    </location>
</feature>
<dbReference type="EC" id="7.1.1.2" evidence="9"/>
<protein>
    <recommendedName>
        <fullName evidence="3 9">NADH-ubiquinone oxidoreductase chain 3</fullName>
        <ecNumber evidence="9">7.1.1.2</ecNumber>
    </recommendedName>
</protein>
<keyword evidence="5 9" id="KW-0812">Transmembrane</keyword>
<sequence length="117" mass="13508">MLYFFFNLTLSILVPSLIIISTIILSWRTDFDREKFTPFECGFDPKNSARLPFSLRFFLLAVIFLVFDIEIALLMPIPLCLMSGLSISIIPTSFLFFLILLLGLLHEWHEGSLDWSS</sequence>
<keyword evidence="9" id="KW-0830">Ubiquinone</keyword>
<keyword evidence="4 9" id="KW-0813">Transport</keyword>
<geneLocation type="mitochondrion" evidence="10"/>
<keyword evidence="9 10" id="KW-0496">Mitochondrion</keyword>
<feature type="transmembrane region" description="Helical" evidence="9">
    <location>
        <begin position="6"/>
        <end position="27"/>
    </location>
</feature>
<evidence type="ECO:0000256" key="8">
    <source>
        <dbReference type="ARBA" id="ARBA00049551"/>
    </source>
</evidence>
<dbReference type="Pfam" id="PF00507">
    <property type="entry name" value="Oxidored_q4"/>
    <property type="match status" value="1"/>
</dbReference>
<dbReference type="GO" id="GO:0008137">
    <property type="term" value="F:NADH dehydrogenase (ubiquinone) activity"/>
    <property type="evidence" value="ECO:0007669"/>
    <property type="project" value="UniProtKB-UniRule"/>
</dbReference>
<dbReference type="EMBL" id="EU239688">
    <property type="protein sequence ID" value="ABW82636.1"/>
    <property type="molecule type" value="Genomic_DNA"/>
</dbReference>
<dbReference type="PANTHER" id="PTHR11058:SF9">
    <property type="entry name" value="NADH-UBIQUINONE OXIDOREDUCTASE CHAIN 3"/>
    <property type="match status" value="1"/>
</dbReference>
<evidence type="ECO:0000256" key="4">
    <source>
        <dbReference type="ARBA" id="ARBA00022448"/>
    </source>
</evidence>
<dbReference type="InterPro" id="IPR000440">
    <property type="entry name" value="NADH_UbQ/plastoQ_OxRdtase_su3"/>
</dbReference>
<comment type="function">
    <text evidence="9">Core subunit of the mitochondrial membrane respiratory chain NADH dehydrogenase (Complex I) which catalyzes electron transfer from NADH through the respiratory chain, using ubiquinone as an electron acceptor. Essential for the catalytic activity of complex I.</text>
</comment>
<dbReference type="InterPro" id="IPR038430">
    <property type="entry name" value="NDAH_ubi_oxred_su3_sf"/>
</dbReference>
<keyword evidence="6 9" id="KW-1133">Transmembrane helix</keyword>
<organism evidence="10">
    <name type="scientific">Pista cristata</name>
    <dbReference type="NCBI Taxonomy" id="279652"/>
    <lineage>
        <taxon>Eukaryota</taxon>
        <taxon>Metazoa</taxon>
        <taxon>Spiralia</taxon>
        <taxon>Lophotrochozoa</taxon>
        <taxon>Annelida</taxon>
        <taxon>Polychaeta</taxon>
        <taxon>Sedentaria</taxon>
        <taxon>Canalipalpata</taxon>
        <taxon>Terebellida</taxon>
        <taxon>Terebelliformia</taxon>
        <taxon>Terebellidae</taxon>
        <taxon>Pista</taxon>
    </lineage>
</organism>
<evidence type="ECO:0000256" key="5">
    <source>
        <dbReference type="ARBA" id="ARBA00022692"/>
    </source>
</evidence>
<evidence type="ECO:0000256" key="3">
    <source>
        <dbReference type="ARBA" id="ARBA00021007"/>
    </source>
</evidence>